<dbReference type="Gene3D" id="3.40.50.150">
    <property type="entry name" value="Vaccinia Virus protein VP39"/>
    <property type="match status" value="1"/>
</dbReference>
<dbReference type="Proteomes" id="UP000178946">
    <property type="component" value="Unassembled WGS sequence"/>
</dbReference>
<dbReference type="EMBL" id="MGIR01000003">
    <property type="protein sequence ID" value="OGM91158.1"/>
    <property type="molecule type" value="Genomic_DNA"/>
</dbReference>
<dbReference type="Pfam" id="PF05050">
    <property type="entry name" value="Methyltransf_21"/>
    <property type="match status" value="1"/>
</dbReference>
<dbReference type="STRING" id="1802557.A3A20_02415"/>
<comment type="caution">
    <text evidence="2">The sequence shown here is derived from an EMBL/GenBank/DDBJ whole genome shotgun (WGS) entry which is preliminary data.</text>
</comment>
<dbReference type="PANTHER" id="PTHR34203:SF15">
    <property type="entry name" value="SLL1173 PROTEIN"/>
    <property type="match status" value="1"/>
</dbReference>
<dbReference type="NCBIfam" id="TIGR01444">
    <property type="entry name" value="fkbM_fam"/>
    <property type="match status" value="1"/>
</dbReference>
<evidence type="ECO:0000313" key="2">
    <source>
        <dbReference type="EMBL" id="OGM91158.1"/>
    </source>
</evidence>
<feature type="domain" description="Methyltransferase FkbM" evidence="1">
    <location>
        <begin position="74"/>
        <end position="224"/>
    </location>
</feature>
<accession>A0A1F8DTL5</accession>
<dbReference type="InterPro" id="IPR052514">
    <property type="entry name" value="SAM-dependent_MTase"/>
</dbReference>
<evidence type="ECO:0000313" key="3">
    <source>
        <dbReference type="Proteomes" id="UP000178946"/>
    </source>
</evidence>
<dbReference type="PANTHER" id="PTHR34203">
    <property type="entry name" value="METHYLTRANSFERASE, FKBM FAMILY PROTEIN"/>
    <property type="match status" value="1"/>
</dbReference>
<evidence type="ECO:0000259" key="1">
    <source>
        <dbReference type="Pfam" id="PF05050"/>
    </source>
</evidence>
<dbReference type="AlphaFoldDB" id="A0A1F8DTL5"/>
<reference evidence="2 3" key="1">
    <citation type="journal article" date="2016" name="Nat. Commun.">
        <title>Thousands of microbial genomes shed light on interconnected biogeochemical processes in an aquifer system.</title>
        <authorList>
            <person name="Anantharaman K."/>
            <person name="Brown C.T."/>
            <person name="Hug L.A."/>
            <person name="Sharon I."/>
            <person name="Castelle C.J."/>
            <person name="Probst A.J."/>
            <person name="Thomas B.C."/>
            <person name="Singh A."/>
            <person name="Wilkins M.J."/>
            <person name="Karaoz U."/>
            <person name="Brodie E.L."/>
            <person name="Williams K.H."/>
            <person name="Hubbard S.S."/>
            <person name="Banfield J.F."/>
        </authorList>
    </citation>
    <scope>NUCLEOTIDE SEQUENCE [LARGE SCALE GENOMIC DNA]</scope>
</reference>
<organism evidence="2 3">
    <name type="scientific">Candidatus Wolfebacteria bacterium RIFCSPLOWO2_01_FULL_45_19</name>
    <dbReference type="NCBI Taxonomy" id="1802557"/>
    <lineage>
        <taxon>Bacteria</taxon>
        <taxon>Candidatus Wolfeibacteriota</taxon>
    </lineage>
</organism>
<name>A0A1F8DTL5_9BACT</name>
<dbReference type="InterPro" id="IPR029063">
    <property type="entry name" value="SAM-dependent_MTases_sf"/>
</dbReference>
<gene>
    <name evidence="2" type="ORF">A3A20_02415</name>
</gene>
<dbReference type="SUPFAM" id="SSF53335">
    <property type="entry name" value="S-adenosyl-L-methionine-dependent methyltransferases"/>
    <property type="match status" value="1"/>
</dbReference>
<sequence length="265" mass="30072">MEIYIPKIYQALKKYLPVEIILKPLIKILSVRKKMELFRTDTPGTRLRFLLEWYEPETVRACRQIIKPGMTVIDAGAHIGYYTRIFSELVGKTGKVFAFEPHPATFKLLAHNIPAEKYPNVKLFPLALSDRQEELEFFEVKGSGKHSIYDVSSLSYIDPDGYTPKNKLLVRAQDLDKILENLGSPVVDFMKIDVEGAEPKLLKGSEKTIKRSGSLRAVIEFNKAALALSGTSPENFLKQLERLGIRKIATLDESTHYMNLLCGKQ</sequence>
<proteinExistence type="predicted"/>
<dbReference type="InterPro" id="IPR006342">
    <property type="entry name" value="FkbM_mtfrase"/>
</dbReference>
<protein>
    <recommendedName>
        <fullName evidence="1">Methyltransferase FkbM domain-containing protein</fullName>
    </recommendedName>
</protein>